<evidence type="ECO:0000313" key="8">
    <source>
        <dbReference type="Proteomes" id="UP000271031"/>
    </source>
</evidence>
<dbReference type="InterPro" id="IPR025944">
    <property type="entry name" value="Sigma_54_int_dom_CS"/>
</dbReference>
<dbReference type="InterPro" id="IPR009057">
    <property type="entry name" value="Homeodomain-like_sf"/>
</dbReference>
<reference evidence="7 8" key="1">
    <citation type="submission" date="2018-10" db="EMBL/GenBank/DDBJ databases">
        <title>Phylogenomics of Brevibacillus.</title>
        <authorList>
            <person name="Dunlap C."/>
        </authorList>
    </citation>
    <scope>NUCLEOTIDE SEQUENCE [LARGE SCALE GENOMIC DNA]</scope>
    <source>
        <strain evidence="7 8">JCM 15716</strain>
    </source>
</reference>
<evidence type="ECO:0000256" key="2">
    <source>
        <dbReference type="ARBA" id="ARBA00022840"/>
    </source>
</evidence>
<dbReference type="PROSITE" id="PS50045">
    <property type="entry name" value="SIGMA54_INTERACT_4"/>
    <property type="match status" value="1"/>
</dbReference>
<accession>A0A3M8CWZ3</accession>
<dbReference type="PROSITE" id="PS00688">
    <property type="entry name" value="SIGMA54_INTERACT_3"/>
    <property type="match status" value="1"/>
</dbReference>
<proteinExistence type="predicted"/>
<keyword evidence="1" id="KW-0547">Nucleotide-binding</keyword>
<dbReference type="Pfam" id="PF02954">
    <property type="entry name" value="HTH_8"/>
    <property type="match status" value="1"/>
</dbReference>
<name>A0A3M8CWZ3_9BACL</name>
<dbReference type="InterPro" id="IPR027417">
    <property type="entry name" value="P-loop_NTPase"/>
</dbReference>
<dbReference type="Gene3D" id="1.10.10.60">
    <property type="entry name" value="Homeodomain-like"/>
    <property type="match status" value="1"/>
</dbReference>
<dbReference type="GO" id="GO:0005524">
    <property type="term" value="F:ATP binding"/>
    <property type="evidence" value="ECO:0007669"/>
    <property type="project" value="UniProtKB-KW"/>
</dbReference>
<dbReference type="PANTHER" id="PTHR32071">
    <property type="entry name" value="TRANSCRIPTIONAL REGULATORY PROTEIN"/>
    <property type="match status" value="1"/>
</dbReference>
<dbReference type="GO" id="GO:0043565">
    <property type="term" value="F:sequence-specific DNA binding"/>
    <property type="evidence" value="ECO:0007669"/>
    <property type="project" value="InterPro"/>
</dbReference>
<keyword evidence="3" id="KW-0805">Transcription regulation</keyword>
<keyword evidence="4" id="KW-0238">DNA-binding</keyword>
<dbReference type="InterPro" id="IPR025943">
    <property type="entry name" value="Sigma_54_int_dom_ATP-bd_2"/>
</dbReference>
<keyword evidence="2" id="KW-0067">ATP-binding</keyword>
<evidence type="ECO:0000259" key="6">
    <source>
        <dbReference type="PROSITE" id="PS50045"/>
    </source>
</evidence>
<dbReference type="PROSITE" id="PS00675">
    <property type="entry name" value="SIGMA54_INTERACT_1"/>
    <property type="match status" value="1"/>
</dbReference>
<sequence length="452" mass="51482">MLTKYLQSISDLYDHIDALLITNKEGIVEYSIIYCPETNSFENEGFTGKHIFDIYPSITKETSSHHRVMRSGKPIIGERQELTDLNGKSSFFINSTFPIEFNHEVIGTIEASILASKDGKPLYRTSYSKKQAADSFYTLDDFITVNPRMLELKEKIRRISPGDSPIMICGETGTGKELVAQAIHSHSLRAGEVFISQNCSAIPTTLLESTLFGTVKGSFTGAEDRKGLFELAHNGTLFLDELNSMDIGVQAKLLKAIEEKKIRRIGGEREIAINVRILSAMNEDPFQAIRDGVIRSDLYYRVGVIQLNLLPLRERKEDILLLADWFLQKYNTQMNKTLKGFNDMTKNIFSDYHWPGNIRELRNAIEYAFNVSAGEMVTLKDIPEHLLFTNNQQTRDFNQDLTHAKSLFKQVDEYEKDIILNTLSHSRNISDAAKKLGITRQALQYKIDKYRL</sequence>
<dbReference type="SUPFAM" id="SSF46689">
    <property type="entry name" value="Homeodomain-like"/>
    <property type="match status" value="1"/>
</dbReference>
<keyword evidence="5" id="KW-0804">Transcription</keyword>
<dbReference type="Pfam" id="PF25601">
    <property type="entry name" value="AAA_lid_14"/>
    <property type="match status" value="1"/>
</dbReference>
<dbReference type="InterPro" id="IPR003593">
    <property type="entry name" value="AAA+_ATPase"/>
</dbReference>
<dbReference type="SMART" id="SM00382">
    <property type="entry name" value="AAA"/>
    <property type="match status" value="1"/>
</dbReference>
<evidence type="ECO:0000313" key="7">
    <source>
        <dbReference type="EMBL" id="RNB80213.1"/>
    </source>
</evidence>
<dbReference type="OrthoDB" id="9771372at2"/>
<dbReference type="Gene3D" id="1.10.8.60">
    <property type="match status" value="1"/>
</dbReference>
<dbReference type="SUPFAM" id="SSF52540">
    <property type="entry name" value="P-loop containing nucleoside triphosphate hydrolases"/>
    <property type="match status" value="1"/>
</dbReference>
<feature type="domain" description="Sigma-54 factor interaction" evidence="6">
    <location>
        <begin position="142"/>
        <end position="370"/>
    </location>
</feature>
<dbReference type="PANTHER" id="PTHR32071:SF74">
    <property type="entry name" value="TRANSCRIPTIONAL ACTIVATOR ROCR"/>
    <property type="match status" value="1"/>
</dbReference>
<dbReference type="Gene3D" id="3.40.50.300">
    <property type="entry name" value="P-loop containing nucleotide triphosphate hydrolases"/>
    <property type="match status" value="1"/>
</dbReference>
<evidence type="ECO:0000256" key="5">
    <source>
        <dbReference type="ARBA" id="ARBA00023163"/>
    </source>
</evidence>
<protein>
    <submittedName>
        <fullName evidence="7">Transcriptional regulator</fullName>
    </submittedName>
</protein>
<dbReference type="Proteomes" id="UP000271031">
    <property type="component" value="Unassembled WGS sequence"/>
</dbReference>
<dbReference type="InterPro" id="IPR025662">
    <property type="entry name" value="Sigma_54_int_dom_ATP-bd_1"/>
</dbReference>
<dbReference type="EMBL" id="RHHQ01000025">
    <property type="protein sequence ID" value="RNB80213.1"/>
    <property type="molecule type" value="Genomic_DNA"/>
</dbReference>
<dbReference type="Pfam" id="PF00158">
    <property type="entry name" value="Sigma54_activat"/>
    <property type="match status" value="1"/>
</dbReference>
<dbReference type="PROSITE" id="PS00676">
    <property type="entry name" value="SIGMA54_INTERACT_2"/>
    <property type="match status" value="1"/>
</dbReference>
<dbReference type="CDD" id="cd00009">
    <property type="entry name" value="AAA"/>
    <property type="match status" value="1"/>
</dbReference>
<organism evidence="7 8">
    <name type="scientific">Brevibacillus fluminis</name>
    <dbReference type="NCBI Taxonomy" id="511487"/>
    <lineage>
        <taxon>Bacteria</taxon>
        <taxon>Bacillati</taxon>
        <taxon>Bacillota</taxon>
        <taxon>Bacilli</taxon>
        <taxon>Bacillales</taxon>
        <taxon>Paenibacillaceae</taxon>
        <taxon>Brevibacillus</taxon>
    </lineage>
</organism>
<dbReference type="RefSeq" id="WP_122921197.1">
    <property type="nucleotide sequence ID" value="NZ_RHHQ01000025.1"/>
</dbReference>
<dbReference type="AlphaFoldDB" id="A0A3M8CWZ3"/>
<evidence type="ECO:0000256" key="3">
    <source>
        <dbReference type="ARBA" id="ARBA00023015"/>
    </source>
</evidence>
<gene>
    <name evidence="7" type="ORF">EDM56_27800</name>
</gene>
<evidence type="ECO:0000256" key="4">
    <source>
        <dbReference type="ARBA" id="ARBA00023125"/>
    </source>
</evidence>
<dbReference type="InterPro" id="IPR058031">
    <property type="entry name" value="AAA_lid_NorR"/>
</dbReference>
<dbReference type="InterPro" id="IPR002078">
    <property type="entry name" value="Sigma_54_int"/>
</dbReference>
<dbReference type="GO" id="GO:0006355">
    <property type="term" value="P:regulation of DNA-templated transcription"/>
    <property type="evidence" value="ECO:0007669"/>
    <property type="project" value="InterPro"/>
</dbReference>
<dbReference type="FunFam" id="3.40.50.300:FF:000006">
    <property type="entry name" value="DNA-binding transcriptional regulator NtrC"/>
    <property type="match status" value="1"/>
</dbReference>
<evidence type="ECO:0000256" key="1">
    <source>
        <dbReference type="ARBA" id="ARBA00022741"/>
    </source>
</evidence>
<keyword evidence="8" id="KW-1185">Reference proteome</keyword>
<dbReference type="InterPro" id="IPR002197">
    <property type="entry name" value="HTH_Fis"/>
</dbReference>
<comment type="caution">
    <text evidence="7">The sequence shown here is derived from an EMBL/GenBank/DDBJ whole genome shotgun (WGS) entry which is preliminary data.</text>
</comment>